<reference evidence="9 10" key="1">
    <citation type="submission" date="2018-06" db="EMBL/GenBank/DDBJ databases">
        <title>Genomic Encyclopedia of Type Strains, Phase IV (KMG-IV): sequencing the most valuable type-strain genomes for metagenomic binning, comparative biology and taxonomic classification.</title>
        <authorList>
            <person name="Goeker M."/>
        </authorList>
    </citation>
    <scope>NUCLEOTIDE SEQUENCE [LARGE SCALE GENOMIC DNA]</scope>
    <source>
        <strain evidence="9 10">DSM 25532</strain>
    </source>
</reference>
<evidence type="ECO:0000256" key="3">
    <source>
        <dbReference type="ARBA" id="ARBA00022475"/>
    </source>
</evidence>
<comment type="subcellular location">
    <subcellularLocation>
        <location evidence="1">Cell membrane</location>
        <topology evidence="1">Multi-pass membrane protein</topology>
    </subcellularLocation>
</comment>
<evidence type="ECO:0000256" key="5">
    <source>
        <dbReference type="ARBA" id="ARBA00022989"/>
    </source>
</evidence>
<evidence type="ECO:0000256" key="2">
    <source>
        <dbReference type="ARBA" id="ARBA00022448"/>
    </source>
</evidence>
<evidence type="ECO:0000259" key="8">
    <source>
        <dbReference type="PROSITE" id="PS50850"/>
    </source>
</evidence>
<feature type="domain" description="Major facilitator superfamily (MFS) profile" evidence="8">
    <location>
        <begin position="34"/>
        <end position="475"/>
    </location>
</feature>
<dbReference type="Pfam" id="PF01553">
    <property type="entry name" value="Acyltransferase"/>
    <property type="match status" value="1"/>
</dbReference>
<dbReference type="AlphaFoldDB" id="A0A366HBV3"/>
<keyword evidence="9" id="KW-0808">Transferase</keyword>
<feature type="transmembrane region" description="Helical" evidence="7">
    <location>
        <begin position="333"/>
        <end position="352"/>
    </location>
</feature>
<keyword evidence="10" id="KW-1185">Reference proteome</keyword>
<evidence type="ECO:0000256" key="6">
    <source>
        <dbReference type="ARBA" id="ARBA00023136"/>
    </source>
</evidence>
<keyword evidence="6 7" id="KW-0472">Membrane</keyword>
<dbReference type="PROSITE" id="PS50850">
    <property type="entry name" value="MFS"/>
    <property type="match status" value="1"/>
</dbReference>
<keyword evidence="9" id="KW-0012">Acyltransferase</keyword>
<feature type="transmembrane region" description="Helical" evidence="7">
    <location>
        <begin position="293"/>
        <end position="313"/>
    </location>
</feature>
<dbReference type="PANTHER" id="PTHR43266">
    <property type="entry name" value="MACROLIDE-EFFLUX PROTEIN"/>
    <property type="match status" value="1"/>
</dbReference>
<feature type="transmembrane region" description="Helical" evidence="7">
    <location>
        <begin position="102"/>
        <end position="122"/>
    </location>
</feature>
<dbReference type="GO" id="GO:0022857">
    <property type="term" value="F:transmembrane transporter activity"/>
    <property type="evidence" value="ECO:0007669"/>
    <property type="project" value="InterPro"/>
</dbReference>
<protein>
    <submittedName>
        <fullName evidence="9">1-acyl-sn-glycerol-3-phosphate acyltransferase</fullName>
    </submittedName>
</protein>
<dbReference type="SUPFAM" id="SSF103473">
    <property type="entry name" value="MFS general substrate transporter"/>
    <property type="match status" value="1"/>
</dbReference>
<dbReference type="PANTHER" id="PTHR43266:SF2">
    <property type="entry name" value="MAJOR FACILITATOR SUPERFAMILY (MFS) PROFILE DOMAIN-CONTAINING PROTEIN"/>
    <property type="match status" value="1"/>
</dbReference>
<dbReference type="InterPro" id="IPR020846">
    <property type="entry name" value="MFS_dom"/>
</dbReference>
<keyword evidence="4 7" id="KW-0812">Transmembrane</keyword>
<accession>A0A366HBV3</accession>
<evidence type="ECO:0000313" key="10">
    <source>
        <dbReference type="Proteomes" id="UP000253426"/>
    </source>
</evidence>
<dbReference type="OrthoDB" id="9803968at2"/>
<dbReference type="InterPro" id="IPR011701">
    <property type="entry name" value="MFS"/>
</dbReference>
<dbReference type="CDD" id="cd07989">
    <property type="entry name" value="LPLAT_AGPAT-like"/>
    <property type="match status" value="1"/>
</dbReference>
<feature type="transmembrane region" description="Helical" evidence="7">
    <location>
        <begin position="384"/>
        <end position="407"/>
    </location>
</feature>
<dbReference type="GO" id="GO:0005886">
    <property type="term" value="C:plasma membrane"/>
    <property type="evidence" value="ECO:0007669"/>
    <property type="project" value="UniProtKB-SubCell"/>
</dbReference>
<feature type="transmembrane region" description="Helical" evidence="7">
    <location>
        <begin position="128"/>
        <end position="150"/>
    </location>
</feature>
<dbReference type="EMBL" id="QNRR01000009">
    <property type="protein sequence ID" value="RBP39852.1"/>
    <property type="molecule type" value="Genomic_DNA"/>
</dbReference>
<sequence length="901" mass="98031">MSEAAAPVTDTTATPELDNAVHLPAENQRSFWAMIAVQALNAFNDNFVKILLVAFAAVVAKGTDLGSSMQVYLGAIFSLPYVLFAPVAGWLSDRFSKTKVMFWMQVVQVAIFILFLVVHGLHDTQWTLWLSLGCFFLLATQAAFFSPAKYGIVKELVGSRRMGSASGTLQMTNFIGILAGMGLAGFWFAAKIQPATDLVKLADAMQPLANAHPSTAALWHSFHAFAAQQLHDVSWHAVTVLLWIVTGIAGLQIVGSLMIKKTPSHEALKFHKGIWTEHLAHLKLLFSQRSIKLAALGVTYFWFMSNAVGSILVTLANELHPSDPAAVSRELSMMPASLGVGIMLGSVLAGVVCRRRIELGLVPLSGYFLAASLFWSGIQPVHPFIYIALVGVGMAGGAFMTPLYAFVQDRCKPDERGRILSAMNLMDCIGGIVANIILVKGMLLFKVSAPVQLLVMVPLTLGAAIFITRLLPRRLLIIVVNGIVRTFYRLRTHHEERMPKDGPLLVLPNHVSYADAIMLGLSSERMVSFVMLDSLYKIKWMQWFLKLFGTVPISPTKAKEAIRTVAEALKEGKAVALFPEGQLTRTGFLNEVHKGYELMARMAGENVRVQPVYQDGLWGSIFSFEGGRFFKKVPKALPYRVNIWFGEPMDAKEATAAKVREALMALSAEAFFGRHRVLEVPTLSMPDGNPVPIAEARQAWANASRMLDTSLLREDDLLLVLLKEEHPLAATLLAAIPKLRRLAFTTDVAVAEGEKQKSAARRVVAIGDTALLASVKADVWDFALELIEASTAKERRLSSPQGAIAPDARVSPAPALYDAATGALLTLSVPNPPMPPKEEDLQHGLLPGTFGHVLPALAVRQDSDTLIFSKLAAGSSTEVRHTGLKLDAEGFIIVTPSAPAK</sequence>
<dbReference type="Gene3D" id="1.20.1250.20">
    <property type="entry name" value="MFS general substrate transporter like domains"/>
    <property type="match status" value="1"/>
</dbReference>
<feature type="transmembrane region" description="Helical" evidence="7">
    <location>
        <begin position="240"/>
        <end position="259"/>
    </location>
</feature>
<dbReference type="Proteomes" id="UP000253426">
    <property type="component" value="Unassembled WGS sequence"/>
</dbReference>
<feature type="transmembrane region" description="Helical" evidence="7">
    <location>
        <begin position="451"/>
        <end position="471"/>
    </location>
</feature>
<dbReference type="RefSeq" id="WP_113960730.1">
    <property type="nucleotide sequence ID" value="NZ_QNRR01000009.1"/>
</dbReference>
<proteinExistence type="predicted"/>
<dbReference type="SMART" id="SM00563">
    <property type="entry name" value="PlsC"/>
    <property type="match status" value="1"/>
</dbReference>
<feature type="transmembrane region" description="Helical" evidence="7">
    <location>
        <begin position="359"/>
        <end position="378"/>
    </location>
</feature>
<gene>
    <name evidence="9" type="ORF">DES53_109280</name>
</gene>
<evidence type="ECO:0000256" key="1">
    <source>
        <dbReference type="ARBA" id="ARBA00004651"/>
    </source>
</evidence>
<feature type="transmembrane region" description="Helical" evidence="7">
    <location>
        <begin position="71"/>
        <end position="90"/>
    </location>
</feature>
<dbReference type="InterPro" id="IPR036259">
    <property type="entry name" value="MFS_trans_sf"/>
</dbReference>
<feature type="transmembrane region" description="Helical" evidence="7">
    <location>
        <begin position="419"/>
        <end position="439"/>
    </location>
</feature>
<comment type="caution">
    <text evidence="9">The sequence shown here is derived from an EMBL/GenBank/DDBJ whole genome shotgun (WGS) entry which is preliminary data.</text>
</comment>
<evidence type="ECO:0000256" key="4">
    <source>
        <dbReference type="ARBA" id="ARBA00022692"/>
    </source>
</evidence>
<keyword evidence="5 7" id="KW-1133">Transmembrane helix</keyword>
<organism evidence="9 10">
    <name type="scientific">Roseimicrobium gellanilyticum</name>
    <dbReference type="NCBI Taxonomy" id="748857"/>
    <lineage>
        <taxon>Bacteria</taxon>
        <taxon>Pseudomonadati</taxon>
        <taxon>Verrucomicrobiota</taxon>
        <taxon>Verrucomicrobiia</taxon>
        <taxon>Verrucomicrobiales</taxon>
        <taxon>Verrucomicrobiaceae</taxon>
        <taxon>Roseimicrobium</taxon>
    </lineage>
</organism>
<dbReference type="CDD" id="cd06173">
    <property type="entry name" value="MFS_MefA_like"/>
    <property type="match status" value="1"/>
</dbReference>
<dbReference type="SUPFAM" id="SSF69593">
    <property type="entry name" value="Glycerol-3-phosphate (1)-acyltransferase"/>
    <property type="match status" value="1"/>
</dbReference>
<evidence type="ECO:0000313" key="9">
    <source>
        <dbReference type="EMBL" id="RBP39852.1"/>
    </source>
</evidence>
<keyword evidence="3" id="KW-1003">Cell membrane</keyword>
<evidence type="ECO:0000256" key="7">
    <source>
        <dbReference type="SAM" id="Phobius"/>
    </source>
</evidence>
<dbReference type="Pfam" id="PF07690">
    <property type="entry name" value="MFS_1"/>
    <property type="match status" value="1"/>
</dbReference>
<name>A0A366HBV3_9BACT</name>
<feature type="transmembrane region" description="Helical" evidence="7">
    <location>
        <begin position="171"/>
        <end position="190"/>
    </location>
</feature>
<dbReference type="GO" id="GO:0016746">
    <property type="term" value="F:acyltransferase activity"/>
    <property type="evidence" value="ECO:0007669"/>
    <property type="project" value="UniProtKB-KW"/>
</dbReference>
<dbReference type="InterPro" id="IPR002123">
    <property type="entry name" value="Plipid/glycerol_acylTrfase"/>
</dbReference>
<keyword evidence="2" id="KW-0813">Transport</keyword>